<organism evidence="2 3">
    <name type="scientific">Mycena pura</name>
    <dbReference type="NCBI Taxonomy" id="153505"/>
    <lineage>
        <taxon>Eukaryota</taxon>
        <taxon>Fungi</taxon>
        <taxon>Dikarya</taxon>
        <taxon>Basidiomycota</taxon>
        <taxon>Agaricomycotina</taxon>
        <taxon>Agaricomycetes</taxon>
        <taxon>Agaricomycetidae</taxon>
        <taxon>Agaricales</taxon>
        <taxon>Marasmiineae</taxon>
        <taxon>Mycenaceae</taxon>
        <taxon>Mycena</taxon>
    </lineage>
</organism>
<evidence type="ECO:0000256" key="1">
    <source>
        <dbReference type="SAM" id="SignalP"/>
    </source>
</evidence>
<keyword evidence="3" id="KW-1185">Reference proteome</keyword>
<comment type="caution">
    <text evidence="2">The sequence shown here is derived from an EMBL/GenBank/DDBJ whole genome shotgun (WGS) entry which is preliminary data.</text>
</comment>
<dbReference type="AlphaFoldDB" id="A0AAD6Y3A2"/>
<evidence type="ECO:0000313" key="3">
    <source>
        <dbReference type="Proteomes" id="UP001219525"/>
    </source>
</evidence>
<reference evidence="2" key="1">
    <citation type="submission" date="2023-03" db="EMBL/GenBank/DDBJ databases">
        <title>Massive genome expansion in bonnet fungi (Mycena s.s.) driven by repeated elements and novel gene families across ecological guilds.</title>
        <authorList>
            <consortium name="Lawrence Berkeley National Laboratory"/>
            <person name="Harder C.B."/>
            <person name="Miyauchi S."/>
            <person name="Viragh M."/>
            <person name="Kuo A."/>
            <person name="Thoen E."/>
            <person name="Andreopoulos B."/>
            <person name="Lu D."/>
            <person name="Skrede I."/>
            <person name="Drula E."/>
            <person name="Henrissat B."/>
            <person name="Morin E."/>
            <person name="Kohler A."/>
            <person name="Barry K."/>
            <person name="LaButti K."/>
            <person name="Morin E."/>
            <person name="Salamov A."/>
            <person name="Lipzen A."/>
            <person name="Mereny Z."/>
            <person name="Hegedus B."/>
            <person name="Baldrian P."/>
            <person name="Stursova M."/>
            <person name="Weitz H."/>
            <person name="Taylor A."/>
            <person name="Grigoriev I.V."/>
            <person name="Nagy L.G."/>
            <person name="Martin F."/>
            <person name="Kauserud H."/>
        </authorList>
    </citation>
    <scope>NUCLEOTIDE SEQUENCE</scope>
    <source>
        <strain evidence="2">9144</strain>
    </source>
</reference>
<proteinExistence type="predicted"/>
<protein>
    <submittedName>
        <fullName evidence="2">Uncharacterized protein</fullName>
    </submittedName>
</protein>
<gene>
    <name evidence="2" type="ORF">GGX14DRAFT_580447</name>
</gene>
<feature type="signal peptide" evidence="1">
    <location>
        <begin position="1"/>
        <end position="17"/>
    </location>
</feature>
<evidence type="ECO:0000313" key="2">
    <source>
        <dbReference type="EMBL" id="KAJ7189762.1"/>
    </source>
</evidence>
<feature type="chain" id="PRO_5042073714" evidence="1">
    <location>
        <begin position="18"/>
        <end position="166"/>
    </location>
</feature>
<accession>A0AAD6Y3A2</accession>
<sequence length="166" mass="17778">MFFVSLGLLMLAAASVATPTPQCQSYTGEEAVAAGLLKIIPGDLANLNLPALAPSPEVFSNGIWLWNTTGTAFSGLSYNPGTDTVFNDMAQSFFVATDTSCNLFISAGCTGTSITDAPRGDFVVLTGIFDQFITSFSCEWQDSGNRVINYHNHKHCYTLFSAPARQ</sequence>
<name>A0AAD6Y3A2_9AGAR</name>
<keyword evidence="1" id="KW-0732">Signal</keyword>
<dbReference type="EMBL" id="JARJCW010000167">
    <property type="protein sequence ID" value="KAJ7189762.1"/>
    <property type="molecule type" value="Genomic_DNA"/>
</dbReference>
<dbReference type="Proteomes" id="UP001219525">
    <property type="component" value="Unassembled WGS sequence"/>
</dbReference>